<dbReference type="AlphaFoldDB" id="A0A5D2BY30"/>
<dbReference type="EMBL" id="CM017707">
    <property type="protein sequence ID" value="TYG61959.1"/>
    <property type="molecule type" value="Genomic_DNA"/>
</dbReference>
<gene>
    <name evidence="1" type="ORF">ES288_D07G190600v1</name>
</gene>
<evidence type="ECO:0000313" key="1">
    <source>
        <dbReference type="EMBL" id="TYG61959.1"/>
    </source>
</evidence>
<proteinExistence type="predicted"/>
<name>A0A5D2BY30_GOSDA</name>
<reference evidence="1 2" key="1">
    <citation type="submission" date="2019-06" db="EMBL/GenBank/DDBJ databases">
        <title>WGS assembly of Gossypium darwinii.</title>
        <authorList>
            <person name="Chen Z.J."/>
            <person name="Sreedasyam A."/>
            <person name="Ando A."/>
            <person name="Song Q."/>
            <person name="De L."/>
            <person name="Hulse-Kemp A."/>
            <person name="Ding M."/>
            <person name="Ye W."/>
            <person name="Kirkbride R."/>
            <person name="Jenkins J."/>
            <person name="Plott C."/>
            <person name="Lovell J."/>
            <person name="Lin Y.-M."/>
            <person name="Vaughn R."/>
            <person name="Liu B."/>
            <person name="Li W."/>
            <person name="Simpson S."/>
            <person name="Scheffler B."/>
            <person name="Saski C."/>
            <person name="Grover C."/>
            <person name="Hu G."/>
            <person name="Conover J."/>
            <person name="Carlson J."/>
            <person name="Shu S."/>
            <person name="Boston L."/>
            <person name="Williams M."/>
            <person name="Peterson D."/>
            <person name="Mcgee K."/>
            <person name="Jones D."/>
            <person name="Wendel J."/>
            <person name="Stelly D."/>
            <person name="Grimwood J."/>
            <person name="Schmutz J."/>
        </authorList>
    </citation>
    <scope>NUCLEOTIDE SEQUENCE [LARGE SCALE GENOMIC DNA]</scope>
    <source>
        <strain evidence="1">1808015.09</strain>
    </source>
</reference>
<dbReference type="Proteomes" id="UP000323506">
    <property type="component" value="Chromosome D07"/>
</dbReference>
<accession>A0A5D2BY30</accession>
<evidence type="ECO:0000313" key="2">
    <source>
        <dbReference type="Proteomes" id="UP000323506"/>
    </source>
</evidence>
<keyword evidence="2" id="KW-1185">Reference proteome</keyword>
<protein>
    <submittedName>
        <fullName evidence="1">Uncharacterized protein</fullName>
    </submittedName>
</protein>
<organism evidence="1 2">
    <name type="scientific">Gossypium darwinii</name>
    <name type="common">Darwin's cotton</name>
    <name type="synonym">Gossypium barbadense var. darwinii</name>
    <dbReference type="NCBI Taxonomy" id="34276"/>
    <lineage>
        <taxon>Eukaryota</taxon>
        <taxon>Viridiplantae</taxon>
        <taxon>Streptophyta</taxon>
        <taxon>Embryophyta</taxon>
        <taxon>Tracheophyta</taxon>
        <taxon>Spermatophyta</taxon>
        <taxon>Magnoliopsida</taxon>
        <taxon>eudicotyledons</taxon>
        <taxon>Gunneridae</taxon>
        <taxon>Pentapetalae</taxon>
        <taxon>rosids</taxon>
        <taxon>malvids</taxon>
        <taxon>Malvales</taxon>
        <taxon>Malvaceae</taxon>
        <taxon>Malvoideae</taxon>
        <taxon>Gossypium</taxon>
    </lineage>
</organism>
<sequence length="75" mass="8416">MALGIVYLLVFKAGKNEHHLWKKRDSAGSGQTAFSLVRIIQYAKTKSNCIAKNDGSFFPRGKKKKQEEKGDNLAF</sequence>